<evidence type="ECO:0000256" key="1">
    <source>
        <dbReference type="SAM" id="Phobius"/>
    </source>
</evidence>
<keyword evidence="1" id="KW-0472">Membrane</keyword>
<dbReference type="AlphaFoldDB" id="A0A9X8RBU2"/>
<reference evidence="2 3" key="1">
    <citation type="submission" date="2017-01" db="EMBL/GenBank/DDBJ databases">
        <authorList>
            <person name="Varghese N."/>
            <person name="Submissions S."/>
        </authorList>
    </citation>
    <scope>NUCLEOTIDE SEQUENCE [LARGE SCALE GENOMIC DNA]</scope>
    <source>
        <strain evidence="2 3">RUG2-6</strain>
    </source>
</reference>
<proteinExistence type="predicted"/>
<feature type="transmembrane region" description="Helical" evidence="1">
    <location>
        <begin position="35"/>
        <end position="56"/>
    </location>
</feature>
<organism evidence="2 3">
    <name type="scientific">Peribacillus simplex</name>
    <dbReference type="NCBI Taxonomy" id="1478"/>
    <lineage>
        <taxon>Bacteria</taxon>
        <taxon>Bacillati</taxon>
        <taxon>Bacillota</taxon>
        <taxon>Bacilli</taxon>
        <taxon>Bacillales</taxon>
        <taxon>Bacillaceae</taxon>
        <taxon>Peribacillus</taxon>
    </lineage>
</organism>
<dbReference type="EMBL" id="FTMX01000005">
    <property type="protein sequence ID" value="SIR78576.1"/>
    <property type="molecule type" value="Genomic_DNA"/>
</dbReference>
<sequence length="83" mass="9146">MLSGGEPLNTFFTILAVGSLISTSSDGYHTVSDAIMLMTIILSSLYIMICNEFIVYHKDINPIKQALEVLQTSYTTARKSPTQ</sequence>
<comment type="caution">
    <text evidence="2">The sequence shown here is derived from an EMBL/GenBank/DDBJ whole genome shotgun (WGS) entry which is preliminary data.</text>
</comment>
<evidence type="ECO:0000313" key="3">
    <source>
        <dbReference type="Proteomes" id="UP000185829"/>
    </source>
</evidence>
<evidence type="ECO:0000313" key="2">
    <source>
        <dbReference type="EMBL" id="SIR78576.1"/>
    </source>
</evidence>
<gene>
    <name evidence="2" type="ORF">SAMN05878482_105503</name>
</gene>
<dbReference type="Proteomes" id="UP000185829">
    <property type="component" value="Unassembled WGS sequence"/>
</dbReference>
<name>A0A9X8RBU2_9BACI</name>
<accession>A0A9X8RBU2</accession>
<keyword evidence="1" id="KW-1133">Transmembrane helix</keyword>
<protein>
    <submittedName>
        <fullName evidence="2">Uncharacterized protein</fullName>
    </submittedName>
</protein>
<keyword evidence="1" id="KW-0812">Transmembrane</keyword>